<dbReference type="EMBL" id="JBHFQA010000012">
    <property type="protein sequence ID" value="KAL2089787.1"/>
    <property type="molecule type" value="Genomic_DNA"/>
</dbReference>
<dbReference type="PANTHER" id="PTHR33865">
    <property type="entry name" value="PROTEIN FAM183B"/>
    <property type="match status" value="1"/>
</dbReference>
<organism evidence="7 8">
    <name type="scientific">Coilia grayii</name>
    <name type="common">Gray's grenadier anchovy</name>
    <dbReference type="NCBI Taxonomy" id="363190"/>
    <lineage>
        <taxon>Eukaryota</taxon>
        <taxon>Metazoa</taxon>
        <taxon>Chordata</taxon>
        <taxon>Craniata</taxon>
        <taxon>Vertebrata</taxon>
        <taxon>Euteleostomi</taxon>
        <taxon>Actinopterygii</taxon>
        <taxon>Neopterygii</taxon>
        <taxon>Teleostei</taxon>
        <taxon>Clupei</taxon>
        <taxon>Clupeiformes</taxon>
        <taxon>Clupeoidei</taxon>
        <taxon>Engraulidae</taxon>
        <taxon>Coilinae</taxon>
        <taxon>Coilia</taxon>
    </lineage>
</organism>
<dbReference type="Proteomes" id="UP001591681">
    <property type="component" value="Unassembled WGS sequence"/>
</dbReference>
<dbReference type="PANTHER" id="PTHR33865:SF3">
    <property type="entry name" value="PROTEIN FAM183B"/>
    <property type="match status" value="1"/>
</dbReference>
<evidence type="ECO:0008006" key="9">
    <source>
        <dbReference type="Google" id="ProtNLM"/>
    </source>
</evidence>
<evidence type="ECO:0000256" key="6">
    <source>
        <dbReference type="ARBA" id="ARBA00034777"/>
    </source>
</evidence>
<gene>
    <name evidence="7" type="ORF">ACEWY4_014475</name>
</gene>
<comment type="similarity">
    <text evidence="6">Belongs to the CFAP144 family.</text>
</comment>
<proteinExistence type="inferred from homology"/>
<evidence type="ECO:0000256" key="4">
    <source>
        <dbReference type="ARBA" id="ARBA00023212"/>
    </source>
</evidence>
<evidence type="ECO:0000256" key="1">
    <source>
        <dbReference type="ARBA" id="ARBA00004138"/>
    </source>
</evidence>
<dbReference type="Pfam" id="PF14886">
    <property type="entry name" value="FAM183"/>
    <property type="match status" value="1"/>
</dbReference>
<evidence type="ECO:0000256" key="5">
    <source>
        <dbReference type="ARBA" id="ARBA00023273"/>
    </source>
</evidence>
<dbReference type="InterPro" id="IPR029214">
    <property type="entry name" value="CFAP144"/>
</dbReference>
<dbReference type="GO" id="GO:0005856">
    <property type="term" value="C:cytoskeleton"/>
    <property type="evidence" value="ECO:0007669"/>
    <property type="project" value="UniProtKB-SubCell"/>
</dbReference>
<accession>A0ABD1JSE7</accession>
<protein>
    <recommendedName>
        <fullName evidence="9">Protein FAM183A</fullName>
    </recommendedName>
</protein>
<keyword evidence="5" id="KW-0966">Cell projection</keyword>
<keyword evidence="3" id="KW-0963">Cytoplasm</keyword>
<dbReference type="AlphaFoldDB" id="A0ABD1JSE7"/>
<comment type="subcellular location">
    <subcellularLocation>
        <location evidence="1">Cell projection</location>
        <location evidence="1">Cilium</location>
    </subcellularLocation>
    <subcellularLocation>
        <location evidence="2">Cytoplasm</location>
        <location evidence="2">Cytoskeleton</location>
    </subcellularLocation>
</comment>
<evidence type="ECO:0000256" key="3">
    <source>
        <dbReference type="ARBA" id="ARBA00022490"/>
    </source>
</evidence>
<evidence type="ECO:0000313" key="7">
    <source>
        <dbReference type="EMBL" id="KAL2089787.1"/>
    </source>
</evidence>
<evidence type="ECO:0000313" key="8">
    <source>
        <dbReference type="Proteomes" id="UP001591681"/>
    </source>
</evidence>
<name>A0ABD1JSE7_9TELE</name>
<keyword evidence="4" id="KW-0206">Cytoskeleton</keyword>
<reference evidence="7 8" key="1">
    <citation type="submission" date="2024-09" db="EMBL/GenBank/DDBJ databases">
        <title>A chromosome-level genome assembly of Gray's grenadier anchovy, Coilia grayii.</title>
        <authorList>
            <person name="Fu Z."/>
        </authorList>
    </citation>
    <scope>NUCLEOTIDE SEQUENCE [LARGE SCALE GENOMIC DNA]</scope>
    <source>
        <strain evidence="7">G4</strain>
        <tissue evidence="7">Muscle</tissue>
    </source>
</reference>
<evidence type="ECO:0000256" key="2">
    <source>
        <dbReference type="ARBA" id="ARBA00004245"/>
    </source>
</evidence>
<comment type="caution">
    <text evidence="7">The sequence shown here is derived from an EMBL/GenBank/DDBJ whole genome shotgun (WGS) entry which is preliminary data.</text>
</comment>
<keyword evidence="8" id="KW-1185">Reference proteome</keyword>
<sequence length="137" mass="16227">MADKRSKEKDPIDIVHQNAIHVETILKEQRYQKLYTKFSINPYKKVHILTDKPMSTNTDEQVEEDPAFLRRLRGAHLEPTKKYTHPMTESQEIGWISTPLISSDRSDRRLNFQRQNTEITKYMDAAWRIKEQTQNLG</sequence>
<dbReference type="GO" id="GO:0005929">
    <property type="term" value="C:cilium"/>
    <property type="evidence" value="ECO:0007669"/>
    <property type="project" value="UniProtKB-SubCell"/>
</dbReference>